<dbReference type="EMBL" id="LWDG02000485">
    <property type="protein sequence ID" value="KAE8265011.1"/>
    <property type="molecule type" value="Genomic_DNA"/>
</dbReference>
<dbReference type="Gene3D" id="1.10.1410.10">
    <property type="match status" value="1"/>
</dbReference>
<reference evidence="2" key="2">
    <citation type="journal article" date="2019" name="IMA Fungus">
        <title>Genome sequencing and comparison of five Tilletia species to identify candidate genes for the detection of regulated species infecting wheat.</title>
        <authorList>
            <person name="Nguyen H.D.T."/>
            <person name="Sultana T."/>
            <person name="Kesanakurti P."/>
            <person name="Hambleton S."/>
        </authorList>
    </citation>
    <scope>NUCLEOTIDE SEQUENCE</scope>
    <source>
        <strain evidence="2">DAOMC 236422</strain>
    </source>
</reference>
<dbReference type="AlphaFoldDB" id="A0A8X7N4R3"/>
<proteinExistence type="predicted"/>
<keyword evidence="3" id="KW-1185">Reference proteome</keyword>
<gene>
    <name evidence="2" type="ORF">A4X09_0g6793</name>
</gene>
<comment type="caution">
    <text evidence="2">The sequence shown here is derived from an EMBL/GenBank/DDBJ whole genome shotgun (WGS) entry which is preliminary data.</text>
</comment>
<evidence type="ECO:0000313" key="2">
    <source>
        <dbReference type="EMBL" id="KAE8265011.1"/>
    </source>
</evidence>
<sequence>MPSREGVSGYVLTLPVAFAVMNNRTVDGLEAVFFDTLTNLAEHDFHKYGITVRNDGGTFDIKSGVPVDHIFVEDPTEPSTRVNCARTVRKWGQIAARLVQIKRQLLEDAEGCVPSPLANCFGLEQSHIAAWSELEALELQERQGPRLQDSRGTSQRGRGTEEKQKKRHRAEPASKLIPSTRAGLRSNSLHGIAEYSVDFHELLRILPPQRTPQNVRRAFFLG</sequence>
<feature type="region of interest" description="Disordered" evidence="1">
    <location>
        <begin position="142"/>
        <end position="181"/>
    </location>
</feature>
<organism evidence="2 3">
    <name type="scientific">Tilletia walkeri</name>
    <dbReference type="NCBI Taxonomy" id="117179"/>
    <lineage>
        <taxon>Eukaryota</taxon>
        <taxon>Fungi</taxon>
        <taxon>Dikarya</taxon>
        <taxon>Basidiomycota</taxon>
        <taxon>Ustilaginomycotina</taxon>
        <taxon>Exobasidiomycetes</taxon>
        <taxon>Tilletiales</taxon>
        <taxon>Tilletiaceae</taxon>
        <taxon>Tilletia</taxon>
    </lineage>
</organism>
<accession>A0A8X7N4R3</accession>
<evidence type="ECO:0000256" key="1">
    <source>
        <dbReference type="SAM" id="MobiDB-lite"/>
    </source>
</evidence>
<evidence type="ECO:0000313" key="3">
    <source>
        <dbReference type="Proteomes" id="UP000078113"/>
    </source>
</evidence>
<name>A0A8X7N4R3_9BASI</name>
<dbReference type="Proteomes" id="UP000078113">
    <property type="component" value="Unassembled WGS sequence"/>
</dbReference>
<protein>
    <submittedName>
        <fullName evidence="2">Uncharacterized protein</fullName>
    </submittedName>
</protein>
<reference evidence="2" key="1">
    <citation type="submission" date="2016-04" db="EMBL/GenBank/DDBJ databases">
        <authorList>
            <person name="Nguyen H.D."/>
            <person name="Samba Siva P."/>
            <person name="Cullis J."/>
            <person name="Levesque C.A."/>
            <person name="Hambleton S."/>
        </authorList>
    </citation>
    <scope>NUCLEOTIDE SEQUENCE</scope>
    <source>
        <strain evidence="2">DAOMC 236422</strain>
    </source>
</reference>